<gene>
    <name evidence="2" type="ORF">FO059_14350</name>
</gene>
<dbReference type="AlphaFoldDB" id="A0A516X8J2"/>
<dbReference type="EMBL" id="CP041765">
    <property type="protein sequence ID" value="QDQ99384.1"/>
    <property type="molecule type" value="Genomic_DNA"/>
</dbReference>
<keyword evidence="2" id="KW-0378">Hydrolase</keyword>
<sequence>MLPVVAGDGNPVHVVERGPADGTPIVLIHGWACSTRMWNAQVNELSQTHRVLCYDQRGHGRTPSGDAPASMDTLADDLAAVLRATVSPDEPAVIVGHSMGGMTVNAWAARHPDQVAVYGRAAMLISTAADRILNDFGVLPFPERLPGAFALGRAAMGLPLSAALLPEWGFQYVSMGAHATAAQVAFCRDIVNACPARNRGRWGSAMSDLDVRAGLESLEVPTTVLVGTEDRLTPAVHARRMAEVLRESGRLERLVELTGVGHMVPVEAPFEVDAEIRRLAAL</sequence>
<dbReference type="PANTHER" id="PTHR43433">
    <property type="entry name" value="HYDROLASE, ALPHA/BETA FOLD FAMILY PROTEIN"/>
    <property type="match status" value="1"/>
</dbReference>
<dbReference type="Proteomes" id="UP000317344">
    <property type="component" value="Chromosome"/>
</dbReference>
<evidence type="ECO:0000313" key="2">
    <source>
        <dbReference type="EMBL" id="QDQ99384.1"/>
    </source>
</evidence>
<dbReference type="PRINTS" id="PR00111">
    <property type="entry name" value="ABHYDROLASE"/>
</dbReference>
<reference evidence="2 3" key="1">
    <citation type="submission" date="2019-07" db="EMBL/GenBank/DDBJ databases">
        <title>Tomitella cavernea sp. nov., an actinomycete isolated from soil.</title>
        <authorList>
            <person name="Cheng J."/>
        </authorList>
    </citation>
    <scope>NUCLEOTIDE SEQUENCE [LARGE SCALE GENOMIC DNA]</scope>
    <source>
        <strain evidence="2 3">HY188</strain>
    </source>
</reference>
<dbReference type="SUPFAM" id="SSF53474">
    <property type="entry name" value="alpha/beta-Hydrolases"/>
    <property type="match status" value="1"/>
</dbReference>
<dbReference type="GO" id="GO:0016787">
    <property type="term" value="F:hydrolase activity"/>
    <property type="evidence" value="ECO:0007669"/>
    <property type="project" value="UniProtKB-KW"/>
</dbReference>
<organism evidence="2 3">
    <name type="scientific">Tomitella fengzijianii</name>
    <dbReference type="NCBI Taxonomy" id="2597660"/>
    <lineage>
        <taxon>Bacteria</taxon>
        <taxon>Bacillati</taxon>
        <taxon>Actinomycetota</taxon>
        <taxon>Actinomycetes</taxon>
        <taxon>Mycobacteriales</taxon>
        <taxon>Tomitella</taxon>
    </lineage>
</organism>
<proteinExistence type="predicted"/>
<evidence type="ECO:0000313" key="3">
    <source>
        <dbReference type="Proteomes" id="UP000317344"/>
    </source>
</evidence>
<dbReference type="OrthoDB" id="5422338at2"/>
<dbReference type="KEGG" id="toy:FO059_14350"/>
<dbReference type="Pfam" id="PF00561">
    <property type="entry name" value="Abhydrolase_1"/>
    <property type="match status" value="1"/>
</dbReference>
<dbReference type="Gene3D" id="3.40.50.1820">
    <property type="entry name" value="alpha/beta hydrolase"/>
    <property type="match status" value="1"/>
</dbReference>
<dbReference type="InterPro" id="IPR029058">
    <property type="entry name" value="AB_hydrolase_fold"/>
</dbReference>
<evidence type="ECO:0000259" key="1">
    <source>
        <dbReference type="Pfam" id="PF00561"/>
    </source>
</evidence>
<dbReference type="PANTHER" id="PTHR43433:SF5">
    <property type="entry name" value="AB HYDROLASE-1 DOMAIN-CONTAINING PROTEIN"/>
    <property type="match status" value="1"/>
</dbReference>
<name>A0A516X8J2_9ACTN</name>
<dbReference type="InterPro" id="IPR050471">
    <property type="entry name" value="AB_hydrolase"/>
</dbReference>
<reference evidence="2 3" key="2">
    <citation type="submission" date="2019-07" db="EMBL/GenBank/DDBJ databases">
        <authorList>
            <person name="Huang Y."/>
        </authorList>
    </citation>
    <scope>NUCLEOTIDE SEQUENCE [LARGE SCALE GENOMIC DNA]</scope>
    <source>
        <strain evidence="2 3">HY188</strain>
    </source>
</reference>
<protein>
    <submittedName>
        <fullName evidence="2">Alpha/beta fold hydrolase</fullName>
    </submittedName>
</protein>
<accession>A0A516X8J2</accession>
<feature type="domain" description="AB hydrolase-1" evidence="1">
    <location>
        <begin position="24"/>
        <end position="268"/>
    </location>
</feature>
<dbReference type="InterPro" id="IPR000073">
    <property type="entry name" value="AB_hydrolase_1"/>
</dbReference>
<keyword evidence="3" id="KW-1185">Reference proteome</keyword>